<keyword evidence="3" id="KW-1185">Reference proteome</keyword>
<name>A2YE50_ORYSI</name>
<proteinExistence type="predicted"/>
<dbReference type="HOGENOM" id="CLU_2908172_0_0_1"/>
<evidence type="ECO:0000313" key="3">
    <source>
        <dbReference type="Proteomes" id="UP000007015"/>
    </source>
</evidence>
<accession>A2YE50</accession>
<feature type="region of interest" description="Disordered" evidence="1">
    <location>
        <begin position="1"/>
        <end position="22"/>
    </location>
</feature>
<evidence type="ECO:0000256" key="1">
    <source>
        <dbReference type="SAM" id="MobiDB-lite"/>
    </source>
</evidence>
<dbReference type="Proteomes" id="UP000007015">
    <property type="component" value="Chromosome 6"/>
</dbReference>
<evidence type="ECO:0000313" key="2">
    <source>
        <dbReference type="EMBL" id="EAZ01361.1"/>
    </source>
</evidence>
<organism evidence="2 3">
    <name type="scientific">Oryza sativa subsp. indica</name>
    <name type="common">Rice</name>
    <dbReference type="NCBI Taxonomy" id="39946"/>
    <lineage>
        <taxon>Eukaryota</taxon>
        <taxon>Viridiplantae</taxon>
        <taxon>Streptophyta</taxon>
        <taxon>Embryophyta</taxon>
        <taxon>Tracheophyta</taxon>
        <taxon>Spermatophyta</taxon>
        <taxon>Magnoliopsida</taxon>
        <taxon>Liliopsida</taxon>
        <taxon>Poales</taxon>
        <taxon>Poaceae</taxon>
        <taxon>BOP clade</taxon>
        <taxon>Oryzoideae</taxon>
        <taxon>Oryzeae</taxon>
        <taxon>Oryzinae</taxon>
        <taxon>Oryza</taxon>
        <taxon>Oryza sativa</taxon>
    </lineage>
</organism>
<dbReference type="AlphaFoldDB" id="A2YE50"/>
<reference evidence="2 3" key="1">
    <citation type="journal article" date="2005" name="PLoS Biol.">
        <title>The genomes of Oryza sativa: a history of duplications.</title>
        <authorList>
            <person name="Yu J."/>
            <person name="Wang J."/>
            <person name="Lin W."/>
            <person name="Li S."/>
            <person name="Li H."/>
            <person name="Zhou J."/>
            <person name="Ni P."/>
            <person name="Dong W."/>
            <person name="Hu S."/>
            <person name="Zeng C."/>
            <person name="Zhang J."/>
            <person name="Zhang Y."/>
            <person name="Li R."/>
            <person name="Xu Z."/>
            <person name="Li S."/>
            <person name="Li X."/>
            <person name="Zheng H."/>
            <person name="Cong L."/>
            <person name="Lin L."/>
            <person name="Yin J."/>
            <person name="Geng J."/>
            <person name="Li G."/>
            <person name="Shi J."/>
            <person name="Liu J."/>
            <person name="Lv H."/>
            <person name="Li J."/>
            <person name="Wang J."/>
            <person name="Deng Y."/>
            <person name="Ran L."/>
            <person name="Shi X."/>
            <person name="Wang X."/>
            <person name="Wu Q."/>
            <person name="Li C."/>
            <person name="Ren X."/>
            <person name="Wang J."/>
            <person name="Wang X."/>
            <person name="Li D."/>
            <person name="Liu D."/>
            <person name="Zhang X."/>
            <person name="Ji Z."/>
            <person name="Zhao W."/>
            <person name="Sun Y."/>
            <person name="Zhang Z."/>
            <person name="Bao J."/>
            <person name="Han Y."/>
            <person name="Dong L."/>
            <person name="Ji J."/>
            <person name="Chen P."/>
            <person name="Wu S."/>
            <person name="Liu J."/>
            <person name="Xiao Y."/>
            <person name="Bu D."/>
            <person name="Tan J."/>
            <person name="Yang L."/>
            <person name="Ye C."/>
            <person name="Zhang J."/>
            <person name="Xu J."/>
            <person name="Zhou Y."/>
            <person name="Yu Y."/>
            <person name="Zhang B."/>
            <person name="Zhuang S."/>
            <person name="Wei H."/>
            <person name="Liu B."/>
            <person name="Lei M."/>
            <person name="Yu H."/>
            <person name="Li Y."/>
            <person name="Xu H."/>
            <person name="Wei S."/>
            <person name="He X."/>
            <person name="Fang L."/>
            <person name="Zhang Z."/>
            <person name="Zhang Y."/>
            <person name="Huang X."/>
            <person name="Su Z."/>
            <person name="Tong W."/>
            <person name="Li J."/>
            <person name="Tong Z."/>
            <person name="Li S."/>
            <person name="Ye J."/>
            <person name="Wang L."/>
            <person name="Fang L."/>
            <person name="Lei T."/>
            <person name="Chen C."/>
            <person name="Chen H."/>
            <person name="Xu Z."/>
            <person name="Li H."/>
            <person name="Huang H."/>
            <person name="Zhang F."/>
            <person name="Xu H."/>
            <person name="Li N."/>
            <person name="Zhao C."/>
            <person name="Li S."/>
            <person name="Dong L."/>
            <person name="Huang Y."/>
            <person name="Li L."/>
            <person name="Xi Y."/>
            <person name="Qi Q."/>
            <person name="Li W."/>
            <person name="Zhang B."/>
            <person name="Hu W."/>
            <person name="Zhang Y."/>
            <person name="Tian X."/>
            <person name="Jiao Y."/>
            <person name="Liang X."/>
            <person name="Jin J."/>
            <person name="Gao L."/>
            <person name="Zheng W."/>
            <person name="Hao B."/>
            <person name="Liu S."/>
            <person name="Wang W."/>
            <person name="Yuan L."/>
            <person name="Cao M."/>
            <person name="McDermott J."/>
            <person name="Samudrala R."/>
            <person name="Wang J."/>
            <person name="Wong G.K."/>
            <person name="Yang H."/>
        </authorList>
    </citation>
    <scope>NUCLEOTIDE SEQUENCE [LARGE SCALE GENOMIC DNA]</scope>
    <source>
        <strain evidence="3">cv. 93-11</strain>
    </source>
</reference>
<gene>
    <name evidence="2" type="ORF">OsI_23395</name>
</gene>
<dbReference type="Gramene" id="BGIOSGA021025-TA">
    <property type="protein sequence ID" value="BGIOSGA021025-PA"/>
    <property type="gene ID" value="BGIOSGA021025"/>
</dbReference>
<dbReference type="EMBL" id="CM000131">
    <property type="protein sequence ID" value="EAZ01361.1"/>
    <property type="molecule type" value="Genomic_DNA"/>
</dbReference>
<sequence length="62" mass="7290">MGDGTTATARRRRRRRRRNCSPRARKLFEEMRPRDGRWAPVAILLKPAVLRVVDCATWRNNA</sequence>
<feature type="compositionally biased region" description="Basic residues" evidence="1">
    <location>
        <begin position="9"/>
        <end position="22"/>
    </location>
</feature>
<protein>
    <submittedName>
        <fullName evidence="2">Uncharacterized protein</fullName>
    </submittedName>
</protein>